<feature type="non-terminal residue" evidence="1">
    <location>
        <position position="1"/>
    </location>
</feature>
<comment type="caution">
    <text evidence="1">The sequence shown here is derived from an EMBL/GenBank/DDBJ whole genome shotgun (WGS) entry which is preliminary data.</text>
</comment>
<organism evidence="1 2">
    <name type="scientific">Haematococcus lacustris</name>
    <name type="common">Green alga</name>
    <name type="synonym">Haematococcus pluvialis</name>
    <dbReference type="NCBI Taxonomy" id="44745"/>
    <lineage>
        <taxon>Eukaryota</taxon>
        <taxon>Viridiplantae</taxon>
        <taxon>Chlorophyta</taxon>
        <taxon>core chlorophytes</taxon>
        <taxon>Chlorophyceae</taxon>
        <taxon>CS clade</taxon>
        <taxon>Chlamydomonadales</taxon>
        <taxon>Haematococcaceae</taxon>
        <taxon>Haematococcus</taxon>
    </lineage>
</organism>
<gene>
    <name evidence="1" type="ORF">HaLaN_32808</name>
</gene>
<evidence type="ECO:0000313" key="1">
    <source>
        <dbReference type="EMBL" id="GFH33435.1"/>
    </source>
</evidence>
<accession>A0A6A0ALQ2</accession>
<sequence>GACEGGRTRQDPGSDRVLSPGTCLCPHRA</sequence>
<evidence type="ECO:0000313" key="2">
    <source>
        <dbReference type="Proteomes" id="UP000485058"/>
    </source>
</evidence>
<feature type="non-terminal residue" evidence="1">
    <location>
        <position position="29"/>
    </location>
</feature>
<dbReference type="Proteomes" id="UP000485058">
    <property type="component" value="Unassembled WGS sequence"/>
</dbReference>
<dbReference type="EMBL" id="BLLF01008581">
    <property type="protein sequence ID" value="GFH33435.1"/>
    <property type="molecule type" value="Genomic_DNA"/>
</dbReference>
<dbReference type="AlphaFoldDB" id="A0A6A0ALQ2"/>
<protein>
    <submittedName>
        <fullName evidence="1">Uncharacterized protein</fullName>
    </submittedName>
</protein>
<proteinExistence type="predicted"/>
<keyword evidence="2" id="KW-1185">Reference proteome</keyword>
<reference evidence="1 2" key="1">
    <citation type="submission" date="2020-02" db="EMBL/GenBank/DDBJ databases">
        <title>Draft genome sequence of Haematococcus lacustris strain NIES-144.</title>
        <authorList>
            <person name="Morimoto D."/>
            <person name="Nakagawa S."/>
            <person name="Yoshida T."/>
            <person name="Sawayama S."/>
        </authorList>
    </citation>
    <scope>NUCLEOTIDE SEQUENCE [LARGE SCALE GENOMIC DNA]</scope>
    <source>
        <strain evidence="1 2">NIES-144</strain>
    </source>
</reference>
<name>A0A6A0ALQ2_HAELA</name>